<dbReference type="Proteomes" id="UP000809789">
    <property type="component" value="Unassembled WGS sequence"/>
</dbReference>
<organism evidence="2 3">
    <name type="scientific">Elsinoe batatas</name>
    <dbReference type="NCBI Taxonomy" id="2601811"/>
    <lineage>
        <taxon>Eukaryota</taxon>
        <taxon>Fungi</taxon>
        <taxon>Dikarya</taxon>
        <taxon>Ascomycota</taxon>
        <taxon>Pezizomycotina</taxon>
        <taxon>Dothideomycetes</taxon>
        <taxon>Dothideomycetidae</taxon>
        <taxon>Myriangiales</taxon>
        <taxon>Elsinoaceae</taxon>
        <taxon>Elsinoe</taxon>
    </lineage>
</organism>
<proteinExistence type="predicted"/>
<feature type="domain" description="Catalase immune-responsive" evidence="1">
    <location>
        <begin position="46"/>
        <end position="86"/>
    </location>
</feature>
<name>A0A8K0L2M9_9PEZI</name>
<dbReference type="AlphaFoldDB" id="A0A8K0L2M9"/>
<comment type="caution">
    <text evidence="2">The sequence shown here is derived from an EMBL/GenBank/DDBJ whole genome shotgun (WGS) entry which is preliminary data.</text>
</comment>
<dbReference type="Pfam" id="PF06628">
    <property type="entry name" value="Catalase-rel"/>
    <property type="match status" value="1"/>
</dbReference>
<protein>
    <recommendedName>
        <fullName evidence="1">Catalase immune-responsive domain-containing protein</fullName>
    </recommendedName>
</protein>
<keyword evidence="3" id="KW-1185">Reference proteome</keyword>
<dbReference type="InterPro" id="IPR010582">
    <property type="entry name" value="Catalase_immune_responsive"/>
</dbReference>
<gene>
    <name evidence="2" type="ORF">KVT40_005265</name>
</gene>
<dbReference type="EMBL" id="JAESVG020000006">
    <property type="protein sequence ID" value="KAG8626320.1"/>
    <property type="molecule type" value="Genomic_DNA"/>
</dbReference>
<evidence type="ECO:0000259" key="1">
    <source>
        <dbReference type="Pfam" id="PF06628"/>
    </source>
</evidence>
<sequence length="136" mass="15532">MERAGHREEGTPFALVISGSDAEQGSAVGQRSLHDSGITCRRGWCRKNLNYNTAKMLSHVNYPIIQKKYLAQVYNISPEYARGVYDQTKFKNEKFDFGEVESLSKDAATFYKEPKFRPDQGDRLVGFAPTQPFYHM</sequence>
<reference evidence="2" key="1">
    <citation type="submission" date="2021-07" db="EMBL/GenBank/DDBJ databases">
        <title>Elsinoe batatas strain:CRI-CJ2 Genome sequencing and assembly.</title>
        <authorList>
            <person name="Huang L."/>
        </authorList>
    </citation>
    <scope>NUCLEOTIDE SEQUENCE</scope>
    <source>
        <strain evidence="2">CRI-CJ2</strain>
    </source>
</reference>
<evidence type="ECO:0000313" key="3">
    <source>
        <dbReference type="Proteomes" id="UP000809789"/>
    </source>
</evidence>
<dbReference type="OrthoDB" id="6880011at2759"/>
<accession>A0A8K0L2M9</accession>
<evidence type="ECO:0000313" key="2">
    <source>
        <dbReference type="EMBL" id="KAG8626320.1"/>
    </source>
</evidence>